<name>A0A392NVT1_9FABA</name>
<evidence type="ECO:0000313" key="2">
    <source>
        <dbReference type="EMBL" id="MCI03206.1"/>
    </source>
</evidence>
<sequence>GGNGTSSKQFTMVPNPLPPCSYVQNMDYQLPSYKKLGEYPQNPLPPPKEAQYQRTGSVAPYRNSYLRHASSLLHNDDNNNLNDKLPHDVKDTLDTAINEKGIDWDLWSYFDSLDNDDNNNLHDKIPHNNDKVRINFPNLSSLDNDDNNNLHDKIPHDIKDTLDAVVYGKSFHPK</sequence>
<keyword evidence="3" id="KW-1185">Reference proteome</keyword>
<feature type="non-terminal residue" evidence="2">
    <location>
        <position position="1"/>
    </location>
</feature>
<organism evidence="2 3">
    <name type="scientific">Trifolium medium</name>
    <dbReference type="NCBI Taxonomy" id="97028"/>
    <lineage>
        <taxon>Eukaryota</taxon>
        <taxon>Viridiplantae</taxon>
        <taxon>Streptophyta</taxon>
        <taxon>Embryophyta</taxon>
        <taxon>Tracheophyta</taxon>
        <taxon>Spermatophyta</taxon>
        <taxon>Magnoliopsida</taxon>
        <taxon>eudicotyledons</taxon>
        <taxon>Gunneridae</taxon>
        <taxon>Pentapetalae</taxon>
        <taxon>rosids</taxon>
        <taxon>fabids</taxon>
        <taxon>Fabales</taxon>
        <taxon>Fabaceae</taxon>
        <taxon>Papilionoideae</taxon>
        <taxon>50 kb inversion clade</taxon>
        <taxon>NPAAA clade</taxon>
        <taxon>Hologalegina</taxon>
        <taxon>IRL clade</taxon>
        <taxon>Trifolieae</taxon>
        <taxon>Trifolium</taxon>
    </lineage>
</organism>
<dbReference type="Proteomes" id="UP000265520">
    <property type="component" value="Unassembled WGS sequence"/>
</dbReference>
<evidence type="ECO:0000313" key="3">
    <source>
        <dbReference type="Proteomes" id="UP000265520"/>
    </source>
</evidence>
<reference evidence="2 3" key="1">
    <citation type="journal article" date="2018" name="Front. Plant Sci.">
        <title>Red Clover (Trifolium pratense) and Zigzag Clover (T. medium) - A Picture of Genomic Similarities and Differences.</title>
        <authorList>
            <person name="Dluhosova J."/>
            <person name="Istvanek J."/>
            <person name="Nedelnik J."/>
            <person name="Repkova J."/>
        </authorList>
    </citation>
    <scope>NUCLEOTIDE SEQUENCE [LARGE SCALE GENOMIC DNA]</scope>
    <source>
        <strain evidence="3">cv. 10/8</strain>
        <tissue evidence="2">Leaf</tissue>
    </source>
</reference>
<proteinExistence type="predicted"/>
<evidence type="ECO:0000256" key="1">
    <source>
        <dbReference type="SAM" id="MobiDB-lite"/>
    </source>
</evidence>
<dbReference type="AlphaFoldDB" id="A0A392NVT1"/>
<accession>A0A392NVT1</accession>
<feature type="region of interest" description="Disordered" evidence="1">
    <location>
        <begin position="36"/>
        <end position="55"/>
    </location>
</feature>
<dbReference type="EMBL" id="LXQA010051463">
    <property type="protein sequence ID" value="MCI03206.1"/>
    <property type="molecule type" value="Genomic_DNA"/>
</dbReference>
<protein>
    <submittedName>
        <fullName evidence="2">Uncharacterized protein</fullName>
    </submittedName>
</protein>
<comment type="caution">
    <text evidence="2">The sequence shown here is derived from an EMBL/GenBank/DDBJ whole genome shotgun (WGS) entry which is preliminary data.</text>
</comment>